<comment type="catalytic activity">
    <reaction evidence="7">
        <text>L-threonyl-[protein] + ATP = O-phospho-L-threonyl-[protein] + ADP + H(+)</text>
        <dbReference type="Rhea" id="RHEA:46608"/>
        <dbReference type="Rhea" id="RHEA-COMP:11060"/>
        <dbReference type="Rhea" id="RHEA-COMP:11605"/>
        <dbReference type="ChEBI" id="CHEBI:15378"/>
        <dbReference type="ChEBI" id="CHEBI:30013"/>
        <dbReference type="ChEBI" id="CHEBI:30616"/>
        <dbReference type="ChEBI" id="CHEBI:61977"/>
        <dbReference type="ChEBI" id="CHEBI:456216"/>
        <dbReference type="EC" id="2.7.11.1"/>
    </reaction>
</comment>
<keyword evidence="5 14" id="KW-0418">Kinase</keyword>
<dbReference type="PROSITE" id="PS00107">
    <property type="entry name" value="PROTEIN_KINASE_ATP"/>
    <property type="match status" value="1"/>
</dbReference>
<dbReference type="InterPro" id="IPR000719">
    <property type="entry name" value="Prot_kinase_dom"/>
</dbReference>
<evidence type="ECO:0000259" key="12">
    <source>
        <dbReference type="PROSITE" id="PS50011"/>
    </source>
</evidence>
<dbReference type="FunFam" id="3.30.200.20:FF:000035">
    <property type="entry name" value="Serine/threonine protein kinase Stk1"/>
    <property type="match status" value="1"/>
</dbReference>
<dbReference type="SMART" id="SM00740">
    <property type="entry name" value="PASTA"/>
    <property type="match status" value="3"/>
</dbReference>
<organism evidence="14 15">
    <name type="scientific">Natranaerobius thermophilus (strain ATCC BAA-1301 / DSM 18059 / JW/NM-WN-LF)</name>
    <dbReference type="NCBI Taxonomy" id="457570"/>
    <lineage>
        <taxon>Bacteria</taxon>
        <taxon>Bacillati</taxon>
        <taxon>Bacillota</taxon>
        <taxon>Clostridia</taxon>
        <taxon>Natranaerobiales</taxon>
        <taxon>Natranaerobiaceae</taxon>
        <taxon>Natranaerobius</taxon>
    </lineage>
</organism>
<dbReference type="HOGENOM" id="CLU_000288_135_2_9"/>
<keyword evidence="15" id="KW-1185">Reference proteome</keyword>
<dbReference type="KEGG" id="nth:Nther_1340"/>
<feature type="binding site" evidence="9">
    <location>
        <position position="39"/>
    </location>
    <ligand>
        <name>ATP</name>
        <dbReference type="ChEBI" id="CHEBI:30616"/>
    </ligand>
</feature>
<dbReference type="GO" id="GO:0005524">
    <property type="term" value="F:ATP binding"/>
    <property type="evidence" value="ECO:0007669"/>
    <property type="project" value="UniProtKB-UniRule"/>
</dbReference>
<dbReference type="Gene3D" id="3.30.10.20">
    <property type="match status" value="3"/>
</dbReference>
<evidence type="ECO:0000256" key="7">
    <source>
        <dbReference type="ARBA" id="ARBA00047899"/>
    </source>
</evidence>
<dbReference type="AlphaFoldDB" id="B2A2K8"/>
<keyword evidence="11" id="KW-1133">Transmembrane helix</keyword>
<keyword evidence="6 9" id="KW-0067">ATP-binding</keyword>
<dbReference type="PROSITE" id="PS50011">
    <property type="entry name" value="PROTEIN_KINASE_DOM"/>
    <property type="match status" value="1"/>
</dbReference>
<comment type="catalytic activity">
    <reaction evidence="8">
        <text>L-seryl-[protein] + ATP = O-phospho-L-seryl-[protein] + ADP + H(+)</text>
        <dbReference type="Rhea" id="RHEA:17989"/>
        <dbReference type="Rhea" id="RHEA-COMP:9863"/>
        <dbReference type="Rhea" id="RHEA-COMP:11604"/>
        <dbReference type="ChEBI" id="CHEBI:15378"/>
        <dbReference type="ChEBI" id="CHEBI:29999"/>
        <dbReference type="ChEBI" id="CHEBI:30616"/>
        <dbReference type="ChEBI" id="CHEBI:83421"/>
        <dbReference type="ChEBI" id="CHEBI:456216"/>
        <dbReference type="EC" id="2.7.11.1"/>
    </reaction>
</comment>
<dbReference type="NCBIfam" id="NF033483">
    <property type="entry name" value="PknB_PASTA_kin"/>
    <property type="match status" value="1"/>
</dbReference>
<evidence type="ECO:0000256" key="1">
    <source>
        <dbReference type="ARBA" id="ARBA00012513"/>
    </source>
</evidence>
<feature type="domain" description="PASTA" evidence="13">
    <location>
        <begin position="382"/>
        <end position="449"/>
    </location>
</feature>
<feature type="domain" description="Protein kinase" evidence="12">
    <location>
        <begin position="10"/>
        <end position="270"/>
    </location>
</feature>
<dbReference type="Pfam" id="PF03793">
    <property type="entry name" value="PASTA"/>
    <property type="match status" value="3"/>
</dbReference>
<reference evidence="14 15" key="1">
    <citation type="submission" date="2008-04" db="EMBL/GenBank/DDBJ databases">
        <title>Complete sequence of chromosome of Natranaerobius thermophilus JW/NM-WN-LF.</title>
        <authorList>
            <consortium name="US DOE Joint Genome Institute"/>
            <person name="Copeland A."/>
            <person name="Lucas S."/>
            <person name="Lapidus A."/>
            <person name="Glavina del Rio T."/>
            <person name="Dalin E."/>
            <person name="Tice H."/>
            <person name="Bruce D."/>
            <person name="Goodwin L."/>
            <person name="Pitluck S."/>
            <person name="Chertkov O."/>
            <person name="Brettin T."/>
            <person name="Detter J.C."/>
            <person name="Han C."/>
            <person name="Kuske C.R."/>
            <person name="Schmutz J."/>
            <person name="Larimer F."/>
            <person name="Land M."/>
            <person name="Hauser L."/>
            <person name="Kyrpides N."/>
            <person name="Lykidis A."/>
            <person name="Mesbah N.M."/>
            <person name="Wiegel J."/>
        </authorList>
    </citation>
    <scope>NUCLEOTIDE SEQUENCE [LARGE SCALE GENOMIC DNA]</scope>
    <source>
        <strain evidence="15">ATCC BAA-1301 / DSM 18059 / JW/NM-WN-LF</strain>
    </source>
</reference>
<evidence type="ECO:0000256" key="10">
    <source>
        <dbReference type="SAM" id="MobiDB-lite"/>
    </source>
</evidence>
<feature type="domain" description="PASTA" evidence="13">
    <location>
        <begin position="450"/>
        <end position="515"/>
    </location>
</feature>
<evidence type="ECO:0000256" key="5">
    <source>
        <dbReference type="ARBA" id="ARBA00022777"/>
    </source>
</evidence>
<evidence type="ECO:0000256" key="8">
    <source>
        <dbReference type="ARBA" id="ARBA00048679"/>
    </source>
</evidence>
<dbReference type="InterPro" id="IPR011009">
    <property type="entry name" value="Kinase-like_dom_sf"/>
</dbReference>
<dbReference type="Pfam" id="PF00069">
    <property type="entry name" value="Pkinase"/>
    <property type="match status" value="1"/>
</dbReference>
<dbReference type="eggNOG" id="COG0515">
    <property type="taxonomic scope" value="Bacteria"/>
</dbReference>
<dbReference type="InterPro" id="IPR017441">
    <property type="entry name" value="Protein_kinase_ATP_BS"/>
</dbReference>
<dbReference type="FunCoup" id="B2A2K8">
    <property type="interactions" value="34"/>
</dbReference>
<dbReference type="InParanoid" id="B2A2K8"/>
<dbReference type="FunFam" id="1.10.510.10:FF:000021">
    <property type="entry name" value="Serine/threonine protein kinase"/>
    <property type="match status" value="1"/>
</dbReference>
<name>B2A2K8_NATTJ</name>
<protein>
    <recommendedName>
        <fullName evidence="1">non-specific serine/threonine protein kinase</fullName>
        <ecNumber evidence="1">2.7.11.1</ecNumber>
    </recommendedName>
</protein>
<evidence type="ECO:0000313" key="15">
    <source>
        <dbReference type="Proteomes" id="UP000001683"/>
    </source>
</evidence>
<keyword evidence="11" id="KW-0472">Membrane</keyword>
<dbReference type="SMART" id="SM00220">
    <property type="entry name" value="S_TKc"/>
    <property type="match status" value="1"/>
</dbReference>
<evidence type="ECO:0000259" key="13">
    <source>
        <dbReference type="PROSITE" id="PS51178"/>
    </source>
</evidence>
<dbReference type="InterPro" id="IPR008271">
    <property type="entry name" value="Ser/Thr_kinase_AS"/>
</dbReference>
<gene>
    <name evidence="14" type="ordered locus">Nther_1340</name>
</gene>
<evidence type="ECO:0000313" key="14">
    <source>
        <dbReference type="EMBL" id="ACB84923.1"/>
    </source>
</evidence>
<dbReference type="PROSITE" id="PS00108">
    <property type="entry name" value="PROTEIN_KINASE_ST"/>
    <property type="match status" value="1"/>
</dbReference>
<dbReference type="SUPFAM" id="SSF56112">
    <property type="entry name" value="Protein kinase-like (PK-like)"/>
    <property type="match status" value="1"/>
</dbReference>
<dbReference type="RefSeq" id="WP_012447798.1">
    <property type="nucleotide sequence ID" value="NC_010718.1"/>
</dbReference>
<keyword evidence="4 9" id="KW-0547">Nucleotide-binding</keyword>
<evidence type="ECO:0000256" key="4">
    <source>
        <dbReference type="ARBA" id="ARBA00022741"/>
    </source>
</evidence>
<dbReference type="CDD" id="cd14014">
    <property type="entry name" value="STKc_PknB_like"/>
    <property type="match status" value="1"/>
</dbReference>
<feature type="transmembrane region" description="Helical" evidence="11">
    <location>
        <begin position="356"/>
        <end position="374"/>
    </location>
</feature>
<feature type="region of interest" description="Disordered" evidence="10">
    <location>
        <begin position="300"/>
        <end position="346"/>
    </location>
</feature>
<dbReference type="EC" id="2.7.11.1" evidence="1"/>
<accession>B2A2K8</accession>
<proteinExistence type="predicted"/>
<evidence type="ECO:0000256" key="11">
    <source>
        <dbReference type="SAM" id="Phobius"/>
    </source>
</evidence>
<feature type="compositionally biased region" description="Low complexity" evidence="10">
    <location>
        <begin position="317"/>
        <end position="328"/>
    </location>
</feature>
<keyword evidence="2 14" id="KW-0723">Serine/threonine-protein kinase</keyword>
<evidence type="ECO:0000256" key="9">
    <source>
        <dbReference type="PROSITE-ProRule" id="PRU10141"/>
    </source>
</evidence>
<reference evidence="14 15" key="2">
    <citation type="journal article" date="2011" name="J. Bacteriol.">
        <title>Complete genome sequence of the anaerobic, halophilic alkalithermophile Natranaerobius thermophilus JW/NM-WN-LF.</title>
        <authorList>
            <person name="Zhao B."/>
            <person name="Mesbah N.M."/>
            <person name="Dalin E."/>
            <person name="Goodwin L."/>
            <person name="Nolan M."/>
            <person name="Pitluck S."/>
            <person name="Chertkov O."/>
            <person name="Brettin T.S."/>
            <person name="Han J."/>
            <person name="Larimer F.W."/>
            <person name="Land M.L."/>
            <person name="Hauser L."/>
            <person name="Kyrpides N."/>
            <person name="Wiegel J."/>
        </authorList>
    </citation>
    <scope>NUCLEOTIDE SEQUENCE [LARGE SCALE GENOMIC DNA]</scope>
    <source>
        <strain evidence="15">ATCC BAA-1301 / DSM 18059 / JW/NM-WN-LF</strain>
    </source>
</reference>
<evidence type="ECO:0000256" key="6">
    <source>
        <dbReference type="ARBA" id="ARBA00022840"/>
    </source>
</evidence>
<feature type="domain" description="PASTA" evidence="13">
    <location>
        <begin position="516"/>
        <end position="583"/>
    </location>
</feature>
<keyword evidence="3" id="KW-0808">Transferase</keyword>
<sequence>MIGELLINRYQIVMHVGTGGMASVYKAKDQILNRYVAIKVLLPQFAHDEEFIKKFRREAQAAASLSHFNVVSIYDVGQDGDRHFIVMEYIEGKSLKEVIIEKAPLPVNKAVDIVCQISDALIHAHANNVVHRDIKPHNILITTEGKAKVTDFGIARAVSEATQTYTSSVMGSAHYFSPEQAKGSYTSERSDIYSVGVVLYEMLTGNVPFNGGSPVSVALKHIQEMPEKPTNYNPDIPQELERVIMRALEKDQAFRYQNVKDLMDDLRNFVDNPTYSSYFNSDFQDDYCLQDKYFKANNHREGVSPEDFPTQEIPVVGQEQSSSTSSDQGTDKVEGNNVNKKKRTKKSRPKISIKKLLLAILILGVIIGGVSWGVNRIMAFLVVPQVTVPNVQEMSLDEAQETLQEEGLDSAVTEREPHPEIEATYVIRQDPEADSTVRQNRTIGLIISEGPELLQVPDVEGMSQREAVIKLEQGGFEVQVEEKYDEVEANKVISQDPSEDTELEEGEQVYITVSLGEEPFVLPDFVGEDFEEIEEEIDDLDLELRNTYEEEDPTLPSEVITRQWPDSGEEVQPGDNVDLWVNKAEEQDEDVERHTIQLENLPTDEEIKIVVDDELGAHVVFEGVPEEDSMEIEGTEQGIVEISTQDEQGEFTQIYDIIIFPE</sequence>
<dbReference type="PANTHER" id="PTHR43289">
    <property type="entry name" value="MITOGEN-ACTIVATED PROTEIN KINASE KINASE KINASE 20-RELATED"/>
    <property type="match status" value="1"/>
</dbReference>
<dbReference type="PANTHER" id="PTHR43289:SF34">
    <property type="entry name" value="SERINE_THREONINE-PROTEIN KINASE YBDM-RELATED"/>
    <property type="match status" value="1"/>
</dbReference>
<dbReference type="InterPro" id="IPR005543">
    <property type="entry name" value="PASTA_dom"/>
</dbReference>
<evidence type="ECO:0000256" key="2">
    <source>
        <dbReference type="ARBA" id="ARBA00022527"/>
    </source>
</evidence>
<dbReference type="eggNOG" id="COG2815">
    <property type="taxonomic scope" value="Bacteria"/>
</dbReference>
<dbReference type="STRING" id="457570.Nther_1340"/>
<dbReference type="Gene3D" id="3.30.200.20">
    <property type="entry name" value="Phosphorylase Kinase, domain 1"/>
    <property type="match status" value="1"/>
</dbReference>
<dbReference type="PROSITE" id="PS51178">
    <property type="entry name" value="PASTA"/>
    <property type="match status" value="3"/>
</dbReference>
<dbReference type="Proteomes" id="UP000001683">
    <property type="component" value="Chromosome"/>
</dbReference>
<dbReference type="Gene3D" id="1.10.510.10">
    <property type="entry name" value="Transferase(Phosphotransferase) domain 1"/>
    <property type="match status" value="1"/>
</dbReference>
<dbReference type="CDD" id="cd06577">
    <property type="entry name" value="PASTA_pknB"/>
    <property type="match status" value="2"/>
</dbReference>
<dbReference type="EMBL" id="CP001034">
    <property type="protein sequence ID" value="ACB84923.1"/>
    <property type="molecule type" value="Genomic_DNA"/>
</dbReference>
<keyword evidence="11" id="KW-0812">Transmembrane</keyword>
<dbReference type="OrthoDB" id="9788659at2"/>
<evidence type="ECO:0000256" key="3">
    <source>
        <dbReference type="ARBA" id="ARBA00022679"/>
    </source>
</evidence>
<dbReference type="GO" id="GO:0004674">
    <property type="term" value="F:protein serine/threonine kinase activity"/>
    <property type="evidence" value="ECO:0007669"/>
    <property type="project" value="UniProtKB-KW"/>
</dbReference>